<feature type="compositionally biased region" description="Basic and acidic residues" evidence="2">
    <location>
        <begin position="117"/>
        <end position="132"/>
    </location>
</feature>
<reference evidence="4" key="1">
    <citation type="submission" date="2025-08" db="UniProtKB">
        <authorList>
            <consortium name="RefSeq"/>
        </authorList>
    </citation>
    <scope>IDENTIFICATION</scope>
    <source>
        <tissue evidence="4">Muscle</tissue>
    </source>
</reference>
<organism evidence="3 4">
    <name type="scientific">Bombus vosnesenskii</name>
    <dbReference type="NCBI Taxonomy" id="207650"/>
    <lineage>
        <taxon>Eukaryota</taxon>
        <taxon>Metazoa</taxon>
        <taxon>Ecdysozoa</taxon>
        <taxon>Arthropoda</taxon>
        <taxon>Hexapoda</taxon>
        <taxon>Insecta</taxon>
        <taxon>Pterygota</taxon>
        <taxon>Neoptera</taxon>
        <taxon>Endopterygota</taxon>
        <taxon>Hymenoptera</taxon>
        <taxon>Apocrita</taxon>
        <taxon>Aculeata</taxon>
        <taxon>Apoidea</taxon>
        <taxon>Anthophila</taxon>
        <taxon>Apidae</taxon>
        <taxon>Bombus</taxon>
        <taxon>Pyrobombus</taxon>
    </lineage>
</organism>
<keyword evidence="1" id="KW-0175">Coiled coil</keyword>
<evidence type="ECO:0000256" key="2">
    <source>
        <dbReference type="SAM" id="MobiDB-lite"/>
    </source>
</evidence>
<feature type="region of interest" description="Disordered" evidence="2">
    <location>
        <begin position="74"/>
        <end position="146"/>
    </location>
</feature>
<proteinExistence type="predicted"/>
<keyword evidence="3" id="KW-1185">Reference proteome</keyword>
<dbReference type="Proteomes" id="UP000504631">
    <property type="component" value="Unplaced"/>
</dbReference>
<evidence type="ECO:0000313" key="3">
    <source>
        <dbReference type="Proteomes" id="UP000504631"/>
    </source>
</evidence>
<dbReference type="RefSeq" id="XP_033354783.1">
    <property type="nucleotide sequence ID" value="XM_033498892.1"/>
</dbReference>
<dbReference type="KEGG" id="bvk:117236163"/>
<dbReference type="GeneID" id="117236163"/>
<sequence>MNRIVVSNARISNNSVTVSVIYPENDNSYFPTNAIDGTVQTSLSSRRTADAVWNEQQAQQGDWLNSRKTRATNDGARAMPFGYHHSLAESKNDRTRSKETNANSEVYGSLECNANDDSSRDKKMEKSSKEDGDLIATESDENEVGGVRARNSTTRRDQSFGKGYVFLTDYRSRLKHRLLLQQLEAEEKRLKIKIAEMAIQEVQLRIKALSEDMRRTEELHRLRLARTAAGNRQTFE</sequence>
<feature type="coiled-coil region" evidence="1">
    <location>
        <begin position="180"/>
        <end position="219"/>
    </location>
</feature>
<feature type="compositionally biased region" description="Basic and acidic residues" evidence="2">
    <location>
        <begin position="86"/>
        <end position="99"/>
    </location>
</feature>
<evidence type="ECO:0000256" key="1">
    <source>
        <dbReference type="SAM" id="Coils"/>
    </source>
</evidence>
<protein>
    <submittedName>
        <fullName evidence="4">Uncharacterized protein LOC117236163</fullName>
    </submittedName>
</protein>
<name>A0A6J3KNG9_9HYME</name>
<evidence type="ECO:0000313" key="4">
    <source>
        <dbReference type="RefSeq" id="XP_033354783.1"/>
    </source>
</evidence>
<accession>A0A6J3KNG9</accession>
<gene>
    <name evidence="4" type="primary">LOC117236163</name>
</gene>
<dbReference type="AlphaFoldDB" id="A0A6J3KNG9"/>